<feature type="transmembrane region" description="Helical" evidence="8">
    <location>
        <begin position="503"/>
        <end position="527"/>
    </location>
</feature>
<dbReference type="Pfam" id="PF16178">
    <property type="entry name" value="Anoct_dimer"/>
    <property type="match status" value="1"/>
</dbReference>
<evidence type="ECO:0000256" key="4">
    <source>
        <dbReference type="ARBA" id="ARBA00022692"/>
    </source>
</evidence>
<gene>
    <name evidence="11" type="ORF">O3M35_007299</name>
</gene>
<feature type="domain" description="Anoctamin dimerisation" evidence="10">
    <location>
        <begin position="70"/>
        <end position="287"/>
    </location>
</feature>
<feature type="transmembrane region" description="Helical" evidence="8">
    <location>
        <begin position="740"/>
        <end position="760"/>
    </location>
</feature>
<evidence type="ECO:0000256" key="2">
    <source>
        <dbReference type="ARBA" id="ARBA00009671"/>
    </source>
</evidence>
<evidence type="ECO:0000259" key="10">
    <source>
        <dbReference type="Pfam" id="PF16178"/>
    </source>
</evidence>
<keyword evidence="6 8" id="KW-0472">Membrane</keyword>
<feature type="transmembrane region" description="Helical" evidence="8">
    <location>
        <begin position="827"/>
        <end position="857"/>
    </location>
</feature>
<dbReference type="GO" id="GO:0005254">
    <property type="term" value="F:chloride channel activity"/>
    <property type="evidence" value="ECO:0007669"/>
    <property type="project" value="TreeGrafter"/>
</dbReference>
<keyword evidence="12" id="KW-1185">Reference proteome</keyword>
<keyword evidence="5 8" id="KW-1133">Transmembrane helix</keyword>
<feature type="transmembrane region" description="Helical" evidence="8">
    <location>
        <begin position="458"/>
        <end position="483"/>
    </location>
</feature>
<dbReference type="AlphaFoldDB" id="A0AAW1D9S9"/>
<feature type="domain" description="Anoctamin transmembrane" evidence="9">
    <location>
        <begin position="290"/>
        <end position="871"/>
    </location>
</feature>
<evidence type="ECO:0000256" key="7">
    <source>
        <dbReference type="ARBA" id="ARBA00023180"/>
    </source>
</evidence>
<keyword evidence="3" id="KW-1003">Cell membrane</keyword>
<reference evidence="11 12" key="1">
    <citation type="submission" date="2022-12" db="EMBL/GenBank/DDBJ databases">
        <title>Chromosome-level genome assembly of true bugs.</title>
        <authorList>
            <person name="Ma L."/>
            <person name="Li H."/>
        </authorList>
    </citation>
    <scope>NUCLEOTIDE SEQUENCE [LARGE SCALE GENOMIC DNA]</scope>
    <source>
        <strain evidence="11">Lab_2022b</strain>
    </source>
</reference>
<dbReference type="EMBL" id="JAPXFL010000004">
    <property type="protein sequence ID" value="KAK9507446.1"/>
    <property type="molecule type" value="Genomic_DNA"/>
</dbReference>
<dbReference type="Proteomes" id="UP001461498">
    <property type="component" value="Unassembled WGS sequence"/>
</dbReference>
<evidence type="ECO:0000256" key="5">
    <source>
        <dbReference type="ARBA" id="ARBA00022989"/>
    </source>
</evidence>
<evidence type="ECO:0000256" key="1">
    <source>
        <dbReference type="ARBA" id="ARBA00004651"/>
    </source>
</evidence>
<feature type="transmembrane region" description="Helical" evidence="8">
    <location>
        <begin position="684"/>
        <end position="707"/>
    </location>
</feature>
<evidence type="ECO:0000256" key="8">
    <source>
        <dbReference type="RuleBase" id="RU280814"/>
    </source>
</evidence>
<dbReference type="InterPro" id="IPR007632">
    <property type="entry name" value="Anoctamin"/>
</dbReference>
<comment type="caution">
    <text evidence="11">The sequence shown here is derived from an EMBL/GenBank/DDBJ whole genome shotgun (WGS) entry which is preliminary data.</text>
</comment>
<evidence type="ECO:0000313" key="12">
    <source>
        <dbReference type="Proteomes" id="UP001461498"/>
    </source>
</evidence>
<organism evidence="11 12">
    <name type="scientific">Rhynocoris fuscipes</name>
    <dbReference type="NCBI Taxonomy" id="488301"/>
    <lineage>
        <taxon>Eukaryota</taxon>
        <taxon>Metazoa</taxon>
        <taxon>Ecdysozoa</taxon>
        <taxon>Arthropoda</taxon>
        <taxon>Hexapoda</taxon>
        <taxon>Insecta</taxon>
        <taxon>Pterygota</taxon>
        <taxon>Neoptera</taxon>
        <taxon>Paraneoptera</taxon>
        <taxon>Hemiptera</taxon>
        <taxon>Heteroptera</taxon>
        <taxon>Panheteroptera</taxon>
        <taxon>Cimicomorpha</taxon>
        <taxon>Reduviidae</taxon>
        <taxon>Harpactorinae</taxon>
        <taxon>Harpactorini</taxon>
        <taxon>Rhynocoris</taxon>
    </lineage>
</organism>
<name>A0AAW1D9S9_9HEMI</name>
<dbReference type="InterPro" id="IPR032394">
    <property type="entry name" value="Anoct_dimer"/>
</dbReference>
<dbReference type="GO" id="GO:0005886">
    <property type="term" value="C:plasma membrane"/>
    <property type="evidence" value="ECO:0007669"/>
    <property type="project" value="UniProtKB-SubCell"/>
</dbReference>
<keyword evidence="4 8" id="KW-0812">Transmembrane</keyword>
<dbReference type="InterPro" id="IPR049452">
    <property type="entry name" value="Anoctamin_TM"/>
</dbReference>
<evidence type="ECO:0000256" key="3">
    <source>
        <dbReference type="ARBA" id="ARBA00022475"/>
    </source>
</evidence>
<comment type="similarity">
    <text evidence="2 8">Belongs to the anoctamin family.</text>
</comment>
<feature type="transmembrane region" description="Helical" evidence="8">
    <location>
        <begin position="378"/>
        <end position="397"/>
    </location>
</feature>
<sequence length="929" mass="107215">MLMESSQEEIFCEALTPSNSIGHENDSVRLSRFTIYHSAPDLEDAMAEETSLFTDKPDQNCMNTQIKSTMFRDNTHSVDFVLAWLESRGPNQAELQSKREAFEKHLEDEGLILEREFTDRLHVVKLHAPVEVLKRYCEILKLRMPMKEIPGQEELFKGDYDIMTEVKSFFAKLMSCVKLDTSVFPPLKFRLTAEYSRDKNYLFAEDNENFFSPQVKTIVVDFILERTSFSLETCSVSDVGIQKLISDGVYKAAYPLHDGPYTDPKCLRGLLLKEWAQINRWAMYQPIDQIREYFGVKFALYFAWLGFYTHMLVPASIVGLLCFLYGCFTVFNDTLTEDICNPDLNITMCPLCDRTCDYWKLSDTCTYARFTYLFDNPATIIFAIFMSFWATLFLELWKRYSASIAHRWGLTDFCLQSEPPRPQYLAKLSTNKKSKYKTNVITGAKEPYVPFWSVRLPAVMLSFSVVFLLVMVAVAAVFGVVLYRMSVLASVSLVEDKQWSANYAMFIIPATAALINLCFILILNFVYDKIAVVLTEMELLRTQTEFDESLTVKIYLFQFVNYYTSIMYIAFLKGKFVGYPAKYNRIFGLRQEECNPGGCLMELCIQLAIIMIGQQAFNGVLEMTLPLVYKWLNTISIKAGLEKKTESDTAIDDPTHKQWTEDYKLLDYGPRGLFYEYLEMVMQYGFVTIFVSAFPLAPLFAMINNIFEMRLDARKFLTYYRRPVPRRAPNIGVWFRILNVLGRLAVISNAFIIAFSSTFIPKLVYKMTVSKTNSDEDFLQHSLAWFDTNDFAPGTAPRFPSFNVSHCRYSAYREPPDGVRPYKRTDLYWHVLAARLGFIVAFQNVVSLVMICVQWCIPDVSPKLKDQIKREAYLTSELIIQHETLRAKQASMGDACQTKDLIQSEKNDIRKRRSVDPTTQHVKLNMADL</sequence>
<comment type="subcellular location">
    <subcellularLocation>
        <location evidence="1">Cell membrane</location>
        <topology evidence="1">Multi-pass membrane protein</topology>
    </subcellularLocation>
    <subcellularLocation>
        <location evidence="8">Membrane</location>
        <topology evidence="8">Multi-pass membrane protein</topology>
    </subcellularLocation>
</comment>
<dbReference type="PANTHER" id="PTHR12308:SF83">
    <property type="entry name" value="ANOCTAMIN"/>
    <property type="match status" value="1"/>
</dbReference>
<dbReference type="PANTHER" id="PTHR12308">
    <property type="entry name" value="ANOCTAMIN"/>
    <property type="match status" value="1"/>
</dbReference>
<protein>
    <recommendedName>
        <fullName evidence="8">Anoctamin</fullName>
    </recommendedName>
</protein>
<keyword evidence="7" id="KW-0325">Glycoprotein</keyword>
<evidence type="ECO:0000259" key="9">
    <source>
        <dbReference type="Pfam" id="PF04547"/>
    </source>
</evidence>
<dbReference type="Pfam" id="PF04547">
    <property type="entry name" value="Anoctamin"/>
    <property type="match status" value="1"/>
</dbReference>
<comment type="caution">
    <text evidence="8">Lacks conserved residue(s) required for the propagation of feature annotation.</text>
</comment>
<feature type="transmembrane region" description="Helical" evidence="8">
    <location>
        <begin position="298"/>
        <end position="326"/>
    </location>
</feature>
<proteinExistence type="inferred from homology"/>
<evidence type="ECO:0000256" key="6">
    <source>
        <dbReference type="ARBA" id="ARBA00023136"/>
    </source>
</evidence>
<evidence type="ECO:0000313" key="11">
    <source>
        <dbReference type="EMBL" id="KAK9507446.1"/>
    </source>
</evidence>
<dbReference type="GO" id="GO:0046983">
    <property type="term" value="F:protein dimerization activity"/>
    <property type="evidence" value="ECO:0007669"/>
    <property type="project" value="InterPro"/>
</dbReference>
<accession>A0AAW1D9S9</accession>